<evidence type="ECO:0000313" key="2">
    <source>
        <dbReference type="EMBL" id="JAH76071.1"/>
    </source>
</evidence>
<dbReference type="EMBL" id="GBXM01032506">
    <property type="protein sequence ID" value="JAH76071.1"/>
    <property type="molecule type" value="Transcribed_RNA"/>
</dbReference>
<reference evidence="2" key="2">
    <citation type="journal article" date="2015" name="Fish Shellfish Immunol.">
        <title>Early steps in the European eel (Anguilla anguilla)-Vibrio vulnificus interaction in the gills: Role of the RtxA13 toxin.</title>
        <authorList>
            <person name="Callol A."/>
            <person name="Pajuelo D."/>
            <person name="Ebbesson L."/>
            <person name="Teles M."/>
            <person name="MacKenzie S."/>
            <person name="Amaro C."/>
        </authorList>
    </citation>
    <scope>NUCLEOTIDE SEQUENCE</scope>
</reference>
<organism evidence="2">
    <name type="scientific">Anguilla anguilla</name>
    <name type="common">European freshwater eel</name>
    <name type="synonym">Muraena anguilla</name>
    <dbReference type="NCBI Taxonomy" id="7936"/>
    <lineage>
        <taxon>Eukaryota</taxon>
        <taxon>Metazoa</taxon>
        <taxon>Chordata</taxon>
        <taxon>Craniata</taxon>
        <taxon>Vertebrata</taxon>
        <taxon>Euteleostomi</taxon>
        <taxon>Actinopterygii</taxon>
        <taxon>Neopterygii</taxon>
        <taxon>Teleostei</taxon>
        <taxon>Anguilliformes</taxon>
        <taxon>Anguillidae</taxon>
        <taxon>Anguilla</taxon>
    </lineage>
</organism>
<dbReference type="AlphaFoldDB" id="A0A0E9VDH9"/>
<sequence>MNNIVIAWICGVLLQYIACELKQGANDVWIVVNSLSQHTDRYEIKWNISRL</sequence>
<proteinExistence type="predicted"/>
<accession>A0A0E9VDH9</accession>
<evidence type="ECO:0000256" key="1">
    <source>
        <dbReference type="SAM" id="SignalP"/>
    </source>
</evidence>
<feature type="signal peptide" evidence="1">
    <location>
        <begin position="1"/>
        <end position="19"/>
    </location>
</feature>
<protein>
    <submittedName>
        <fullName evidence="2">Uncharacterized protein</fullName>
    </submittedName>
</protein>
<keyword evidence="1" id="KW-0732">Signal</keyword>
<reference evidence="2" key="1">
    <citation type="submission" date="2014-11" db="EMBL/GenBank/DDBJ databases">
        <authorList>
            <person name="Amaro Gonzalez C."/>
        </authorList>
    </citation>
    <scope>NUCLEOTIDE SEQUENCE</scope>
</reference>
<feature type="chain" id="PRO_5002434005" evidence="1">
    <location>
        <begin position="20"/>
        <end position="51"/>
    </location>
</feature>
<name>A0A0E9VDH9_ANGAN</name>